<evidence type="ECO:0000313" key="2">
    <source>
        <dbReference type="EMBL" id="PKD18508.1"/>
    </source>
</evidence>
<gene>
    <name evidence="2" type="ORF">APR40_02790</name>
    <name evidence="1" type="ORF">BHS39_02790</name>
</gene>
<name>A0A2N0TV23_9FLAO</name>
<dbReference type="Pfam" id="PF07311">
    <property type="entry name" value="Dodecin"/>
    <property type="match status" value="1"/>
</dbReference>
<sequence>MSIVKVIEVIASSETSFDDAVKNALKEASKSVSNIKSIYVKEMHANVDNNQITTYAVNAKVSFTVNK</sequence>
<dbReference type="Proteomes" id="UP000232533">
    <property type="component" value="Unassembled WGS sequence"/>
</dbReference>
<dbReference type="InterPro" id="IPR036694">
    <property type="entry name" value="Dodecin-like_sf"/>
</dbReference>
<accession>A0A2N0TV23</accession>
<evidence type="ECO:0000313" key="1">
    <source>
        <dbReference type="EMBL" id="OEY72187.1"/>
    </source>
</evidence>
<dbReference type="InterPro" id="IPR009923">
    <property type="entry name" value="Dodecin"/>
</dbReference>
<reference evidence="1 3" key="2">
    <citation type="submission" date="2016-09" db="EMBL/GenBank/DDBJ databases">
        <title>Genome Sequence of Salegentibacter salarius,Isolated from a Marine Solar Saltern of the Yellow Sea in South Korea.</title>
        <authorList>
            <person name="Zheng Q."/>
            <person name="Liu Y."/>
        </authorList>
    </citation>
    <scope>NUCLEOTIDE SEQUENCE [LARGE SCALE GENOMIC DNA]</scope>
    <source>
        <strain evidence="1 3">KCTC 12974</strain>
    </source>
</reference>
<dbReference type="Proteomes" id="UP000176009">
    <property type="component" value="Unassembled WGS sequence"/>
</dbReference>
<protein>
    <submittedName>
        <fullName evidence="2">Dodecin</fullName>
    </submittedName>
</protein>
<keyword evidence="3" id="KW-1185">Reference proteome</keyword>
<evidence type="ECO:0000313" key="4">
    <source>
        <dbReference type="Proteomes" id="UP000232533"/>
    </source>
</evidence>
<dbReference type="EMBL" id="LKTR01000023">
    <property type="protein sequence ID" value="PKD18508.1"/>
    <property type="molecule type" value="Genomic_DNA"/>
</dbReference>
<reference evidence="2 4" key="1">
    <citation type="submission" date="2015-10" db="EMBL/GenBank/DDBJ databases">
        <title>Draft genome sequence of Salegentibacter salinarum KCTC 12975.</title>
        <authorList>
            <person name="Lin W."/>
            <person name="Zheng Q."/>
        </authorList>
    </citation>
    <scope>NUCLEOTIDE SEQUENCE [LARGE SCALE GENOMIC DNA]</scope>
    <source>
        <strain evidence="2 4">KCTC 12974</strain>
    </source>
</reference>
<dbReference type="AlphaFoldDB" id="A0A2N0TV23"/>
<organism evidence="2 4">
    <name type="scientific">Salegentibacter salarius</name>
    <dbReference type="NCBI Taxonomy" id="435906"/>
    <lineage>
        <taxon>Bacteria</taxon>
        <taxon>Pseudomonadati</taxon>
        <taxon>Bacteroidota</taxon>
        <taxon>Flavobacteriia</taxon>
        <taxon>Flavobacteriales</taxon>
        <taxon>Flavobacteriaceae</taxon>
        <taxon>Salegentibacter</taxon>
    </lineage>
</organism>
<dbReference type="SUPFAM" id="SSF89807">
    <property type="entry name" value="Dodecin-like"/>
    <property type="match status" value="1"/>
</dbReference>
<dbReference type="PANTHER" id="PTHR39324:SF1">
    <property type="entry name" value="CALCIUM DODECIN"/>
    <property type="match status" value="1"/>
</dbReference>
<dbReference type="RefSeq" id="WP_070054480.1">
    <property type="nucleotide sequence ID" value="NZ_FVZF01000003.1"/>
</dbReference>
<dbReference type="InterPro" id="IPR025543">
    <property type="entry name" value="Dodecin-like"/>
</dbReference>
<dbReference type="PANTHER" id="PTHR39324">
    <property type="entry name" value="CALCIUM DODECIN"/>
    <property type="match status" value="1"/>
</dbReference>
<dbReference type="Gene3D" id="3.30.1660.10">
    <property type="entry name" value="Flavin-binding protein dodecin"/>
    <property type="match status" value="1"/>
</dbReference>
<dbReference type="OrthoDB" id="1525133at2"/>
<dbReference type="EMBL" id="MJBR01000023">
    <property type="protein sequence ID" value="OEY72187.1"/>
    <property type="molecule type" value="Genomic_DNA"/>
</dbReference>
<proteinExistence type="predicted"/>
<evidence type="ECO:0000313" key="3">
    <source>
        <dbReference type="Proteomes" id="UP000176009"/>
    </source>
</evidence>
<comment type="caution">
    <text evidence="2">The sequence shown here is derived from an EMBL/GenBank/DDBJ whole genome shotgun (WGS) entry which is preliminary data.</text>
</comment>